<evidence type="ECO:0000256" key="3">
    <source>
        <dbReference type="ARBA" id="ARBA00022723"/>
    </source>
</evidence>
<evidence type="ECO:0008006" key="11">
    <source>
        <dbReference type="Google" id="ProtNLM"/>
    </source>
</evidence>
<comment type="similarity">
    <text evidence="2 6">Belongs to the peptidase M24B family.</text>
</comment>
<dbReference type="EMBL" id="GECZ01022178">
    <property type="protein sequence ID" value="JAS47591.1"/>
    <property type="molecule type" value="Transcribed_RNA"/>
</dbReference>
<evidence type="ECO:0000259" key="9">
    <source>
        <dbReference type="Pfam" id="PF16188"/>
    </source>
</evidence>
<dbReference type="SUPFAM" id="SSF55920">
    <property type="entry name" value="Creatinase/aminopeptidase"/>
    <property type="match status" value="1"/>
</dbReference>
<comment type="cofactor">
    <cofactor evidence="1">
        <name>Mn(2+)</name>
        <dbReference type="ChEBI" id="CHEBI:29035"/>
    </cofactor>
</comment>
<feature type="domain" description="Creatinase N-terminal" evidence="8">
    <location>
        <begin position="9"/>
        <end position="151"/>
    </location>
</feature>
<organism evidence="10">
    <name type="scientific">Cuerna arida</name>
    <dbReference type="NCBI Taxonomy" id="1464854"/>
    <lineage>
        <taxon>Eukaryota</taxon>
        <taxon>Metazoa</taxon>
        <taxon>Ecdysozoa</taxon>
        <taxon>Arthropoda</taxon>
        <taxon>Hexapoda</taxon>
        <taxon>Insecta</taxon>
        <taxon>Pterygota</taxon>
        <taxon>Neoptera</taxon>
        <taxon>Paraneoptera</taxon>
        <taxon>Hemiptera</taxon>
        <taxon>Auchenorrhyncha</taxon>
        <taxon>Membracoidea</taxon>
        <taxon>Cicadellidae</taxon>
        <taxon>Cicadellinae</taxon>
        <taxon>Proconiini</taxon>
        <taxon>Cuerna</taxon>
    </lineage>
</organism>
<keyword evidence="3 6" id="KW-0479">Metal-binding</keyword>
<dbReference type="InterPro" id="IPR036005">
    <property type="entry name" value="Creatinase/aminopeptidase-like"/>
</dbReference>
<evidence type="ECO:0000256" key="2">
    <source>
        <dbReference type="ARBA" id="ARBA00008766"/>
    </source>
</evidence>
<feature type="domain" description="Peptidase M24" evidence="7">
    <location>
        <begin position="321"/>
        <end position="533"/>
    </location>
</feature>
<dbReference type="Pfam" id="PF01321">
    <property type="entry name" value="Creatinase_N"/>
    <property type="match status" value="1"/>
</dbReference>
<dbReference type="Pfam" id="PF00557">
    <property type="entry name" value="Peptidase_M24"/>
    <property type="match status" value="1"/>
</dbReference>
<proteinExistence type="inferred from homology"/>
<gene>
    <name evidence="10" type="ORF">g.18511</name>
</gene>
<dbReference type="PANTHER" id="PTHR43763">
    <property type="entry name" value="XAA-PRO AMINOPEPTIDASE 1"/>
    <property type="match status" value="1"/>
</dbReference>
<evidence type="ECO:0000256" key="1">
    <source>
        <dbReference type="ARBA" id="ARBA00001936"/>
    </source>
</evidence>
<dbReference type="InterPro" id="IPR032416">
    <property type="entry name" value="Peptidase_M24_C"/>
</dbReference>
<dbReference type="InterPro" id="IPR000994">
    <property type="entry name" value="Pept_M24"/>
</dbReference>
<dbReference type="InterPro" id="IPR050422">
    <property type="entry name" value="X-Pro_aminopeptidase_P"/>
</dbReference>
<protein>
    <recommendedName>
        <fullName evidence="11">Xaa-Pro aminopeptidase 1</fullName>
    </recommendedName>
</protein>
<name>A0A1B6FBQ8_9HEMI</name>
<evidence type="ECO:0000256" key="4">
    <source>
        <dbReference type="ARBA" id="ARBA00022801"/>
    </source>
</evidence>
<evidence type="ECO:0000256" key="5">
    <source>
        <dbReference type="ARBA" id="ARBA00023211"/>
    </source>
</evidence>
<dbReference type="Gene3D" id="3.90.230.10">
    <property type="entry name" value="Creatinase/methionine aminopeptidase superfamily"/>
    <property type="match status" value="1"/>
</dbReference>
<dbReference type="PROSITE" id="PS00491">
    <property type="entry name" value="PROLINE_PEPTIDASE"/>
    <property type="match status" value="1"/>
</dbReference>
<sequence>MKKVTGPLLQKLRALMKSGRYSQEPLQACIIPHKDPHDSEYPAANYDRIAFISGFTGSAGTAVVTETAACLWTDGRYFLQAADQLDENWTLMKEGVPGTPKLEVWLSKELPKGSRIGVDPQLVTLGDWRIWSSELHNSNHSLVPITTNLVDRLWADRPSPPNAAIVPHPLKYSGKISSEKVANVRAKMEEKGTSVLVVTALDEIAWLLNLRGSDVPCQPVFYAYIVITMSEVHIFIDNVRVTPAVTSHFAAEKLQVTIHPYEEIFQFIEDLVHKLSVDEKYWITHTSSYSIASLIPENSRISDAAPIAAMKAIKNPVETEGMINAHVRDGAALISYFAWLEKELAKGTVVTEISGATKLEEFRREQEHFVGLSFETISSSGPHGAVIHYNPSKETDRPITNKELYLCDSGAQYEDGTTDITRTLHFGTPTQYEKECFTRVYKGHMALATVVFPAKIKGNCLDSLARLSLWAVGLDYMHGTGHGIGSYLNVHEGPMGISWRPYPDDPGLQEGMFLSNEPGYYEDGQFGIRIENIQRIVPVKTKYEKKEFLTFEVVALAPIQVKMLEPELLTKEEIDWLNKYHSIVREKVTPVLQKLGRTEALEWLHRETQPIG</sequence>
<evidence type="ECO:0000313" key="10">
    <source>
        <dbReference type="EMBL" id="JAS47591.1"/>
    </source>
</evidence>
<dbReference type="GO" id="GO:0046872">
    <property type="term" value="F:metal ion binding"/>
    <property type="evidence" value="ECO:0007669"/>
    <property type="project" value="UniProtKB-KW"/>
</dbReference>
<keyword evidence="5" id="KW-0464">Manganese</keyword>
<dbReference type="InterPro" id="IPR000587">
    <property type="entry name" value="Creatinase_N"/>
</dbReference>
<dbReference type="GO" id="GO:0070006">
    <property type="term" value="F:metalloaminopeptidase activity"/>
    <property type="evidence" value="ECO:0007669"/>
    <property type="project" value="InterPro"/>
</dbReference>
<evidence type="ECO:0000259" key="7">
    <source>
        <dbReference type="Pfam" id="PF00557"/>
    </source>
</evidence>
<dbReference type="SUPFAM" id="SSF53092">
    <property type="entry name" value="Creatinase/prolidase N-terminal domain"/>
    <property type="match status" value="2"/>
</dbReference>
<evidence type="ECO:0000256" key="6">
    <source>
        <dbReference type="RuleBase" id="RU000590"/>
    </source>
</evidence>
<keyword evidence="4" id="KW-0378">Hydrolase</keyword>
<dbReference type="InterPro" id="IPR001131">
    <property type="entry name" value="Peptidase_M24B_aminopep-P_CS"/>
</dbReference>
<dbReference type="CDD" id="cd01085">
    <property type="entry name" value="APP"/>
    <property type="match status" value="1"/>
</dbReference>
<dbReference type="AlphaFoldDB" id="A0A1B6FBQ8"/>
<reference evidence="10" key="1">
    <citation type="submission" date="2015-11" db="EMBL/GenBank/DDBJ databases">
        <title>De novo transcriptome assembly of four potential Pierce s Disease insect vectors from Arizona vineyards.</title>
        <authorList>
            <person name="Tassone E.E."/>
        </authorList>
    </citation>
    <scope>NUCLEOTIDE SEQUENCE</scope>
</reference>
<dbReference type="Pfam" id="PF16189">
    <property type="entry name" value="Creatinase_N_2"/>
    <property type="match status" value="1"/>
</dbReference>
<dbReference type="Gene3D" id="3.40.350.10">
    <property type="entry name" value="Creatinase/prolidase N-terminal domain"/>
    <property type="match status" value="2"/>
</dbReference>
<dbReference type="Pfam" id="PF16188">
    <property type="entry name" value="Peptidase_M24_C"/>
    <property type="match status" value="1"/>
</dbReference>
<accession>A0A1B6FBQ8</accession>
<dbReference type="FunFam" id="3.90.230.10:FF:000007">
    <property type="entry name" value="Xaa-Pro aminopeptidase P"/>
    <property type="match status" value="1"/>
</dbReference>
<dbReference type="InterPro" id="IPR029149">
    <property type="entry name" value="Creatin/AminoP/Spt16_N"/>
</dbReference>
<evidence type="ECO:0000259" key="8">
    <source>
        <dbReference type="Pfam" id="PF01321"/>
    </source>
</evidence>
<feature type="domain" description="Peptidase M24 C-terminal" evidence="9">
    <location>
        <begin position="547"/>
        <end position="611"/>
    </location>
</feature>
<dbReference type="GO" id="GO:0005737">
    <property type="term" value="C:cytoplasm"/>
    <property type="evidence" value="ECO:0007669"/>
    <property type="project" value="UniProtKB-ARBA"/>
</dbReference>
<dbReference type="PANTHER" id="PTHR43763:SF20">
    <property type="entry name" value="XAA-PRO AMINOPEPTIDASE APEPP"/>
    <property type="match status" value="1"/>
</dbReference>
<dbReference type="FunFam" id="3.40.350.10:FF:000001">
    <property type="entry name" value="Putative xaa-Pro aminopeptidase 1"/>
    <property type="match status" value="1"/>
</dbReference>
<dbReference type="InterPro" id="IPR033740">
    <property type="entry name" value="Pept_M24B"/>
</dbReference>